<proteinExistence type="predicted"/>
<dbReference type="InterPro" id="IPR017330">
    <property type="entry name" value="SPAG7"/>
</dbReference>
<reference evidence="2 3" key="1">
    <citation type="submission" date="2015-09" db="EMBL/GenBank/DDBJ databases">
        <title>Draft genome of the scarab beetle Oryctes borbonicus.</title>
        <authorList>
            <person name="Meyer J.M."/>
            <person name="Markov G.V."/>
            <person name="Baskaran P."/>
            <person name="Herrmann M."/>
            <person name="Sommer R.J."/>
            <person name="Roedelsperger C."/>
        </authorList>
    </citation>
    <scope>NUCLEOTIDE SEQUENCE [LARGE SCALE GENOMIC DNA]</scope>
    <source>
        <strain evidence="2">OB123</strain>
        <tissue evidence="2">Whole animal</tissue>
    </source>
</reference>
<evidence type="ECO:0000259" key="1">
    <source>
        <dbReference type="PROSITE" id="PS51061"/>
    </source>
</evidence>
<evidence type="ECO:0000313" key="3">
    <source>
        <dbReference type="Proteomes" id="UP000051574"/>
    </source>
</evidence>
<dbReference type="PANTHER" id="PTHR13498:SF3">
    <property type="entry name" value="SPERM-ASSOCIATED ANTIGEN 7"/>
    <property type="match status" value="1"/>
</dbReference>
<dbReference type="GO" id="GO:0003676">
    <property type="term" value="F:nucleic acid binding"/>
    <property type="evidence" value="ECO:0007669"/>
    <property type="project" value="UniProtKB-UniRule"/>
</dbReference>
<gene>
    <name evidence="2" type="ORF">AMK59_6736</name>
</gene>
<dbReference type="PIRSF" id="PIRSF037943">
    <property type="entry name" value="Sperm-assoc_antigen_PAG7"/>
    <property type="match status" value="1"/>
</dbReference>
<dbReference type="EMBL" id="LJIG01022450">
    <property type="protein sequence ID" value="KRT80532.1"/>
    <property type="molecule type" value="Genomic_DNA"/>
</dbReference>
<evidence type="ECO:0000313" key="2">
    <source>
        <dbReference type="EMBL" id="KRT80532.1"/>
    </source>
</evidence>
<dbReference type="Proteomes" id="UP000051574">
    <property type="component" value="Unassembled WGS sequence"/>
</dbReference>
<comment type="caution">
    <text evidence="2">The sequence shown here is derived from an EMBL/GenBank/DDBJ whole genome shotgun (WGS) entry which is preliminary data.</text>
</comment>
<sequence>MDLLGSIINSMDKPPALSEKERLLIKKRKEEMEQRQAIVKERLRRFKENIENKMKSHFTDANNKNLKFSPMDHIYRSIIHEVAESLGLLSYSFGTEDVDKYVRVYNRLHAPCEDELAARRRGEPWNDDIKLHLIEKRKIEQLEAEQELKRKPKKFVPNSNYKDKYAHLIGQEAALEAARKTETNKSYGFVPSENKKDCRSIEQTMADIKAKRKLKEKNSDDQDAP</sequence>
<dbReference type="InterPro" id="IPR001374">
    <property type="entry name" value="R3H_dom"/>
</dbReference>
<dbReference type="SMART" id="SM00393">
    <property type="entry name" value="R3H"/>
    <property type="match status" value="1"/>
</dbReference>
<feature type="domain" description="R3H" evidence="1">
    <location>
        <begin position="44"/>
        <end position="107"/>
    </location>
</feature>
<dbReference type="InterPro" id="IPR036867">
    <property type="entry name" value="R3H_dom_sf"/>
</dbReference>
<keyword evidence="3" id="KW-1185">Reference proteome</keyword>
<dbReference type="Pfam" id="PF01424">
    <property type="entry name" value="R3H"/>
    <property type="match status" value="1"/>
</dbReference>
<name>A0A0T6B026_9SCAR</name>
<dbReference type="AlphaFoldDB" id="A0A0T6B026"/>
<dbReference type="SUPFAM" id="SSF82708">
    <property type="entry name" value="R3H domain"/>
    <property type="match status" value="1"/>
</dbReference>
<organism evidence="2 3">
    <name type="scientific">Oryctes borbonicus</name>
    <dbReference type="NCBI Taxonomy" id="1629725"/>
    <lineage>
        <taxon>Eukaryota</taxon>
        <taxon>Metazoa</taxon>
        <taxon>Ecdysozoa</taxon>
        <taxon>Arthropoda</taxon>
        <taxon>Hexapoda</taxon>
        <taxon>Insecta</taxon>
        <taxon>Pterygota</taxon>
        <taxon>Neoptera</taxon>
        <taxon>Endopterygota</taxon>
        <taxon>Coleoptera</taxon>
        <taxon>Polyphaga</taxon>
        <taxon>Scarabaeiformia</taxon>
        <taxon>Scarabaeidae</taxon>
        <taxon>Dynastinae</taxon>
        <taxon>Oryctes</taxon>
    </lineage>
</organism>
<dbReference type="PANTHER" id="PTHR13498">
    <property type="entry name" value="SPERM ASSOCIATED ANTIGEN 7"/>
    <property type="match status" value="1"/>
</dbReference>
<dbReference type="PROSITE" id="PS51061">
    <property type="entry name" value="R3H"/>
    <property type="match status" value="1"/>
</dbReference>
<dbReference type="Gene3D" id="3.30.1370.50">
    <property type="entry name" value="R3H-like domain"/>
    <property type="match status" value="1"/>
</dbReference>
<protein>
    <recommendedName>
        <fullName evidence="1">R3H domain-containing protein</fullName>
    </recommendedName>
</protein>
<dbReference type="OrthoDB" id="5979509at2759"/>
<accession>A0A0T6B026</accession>
<feature type="non-terminal residue" evidence="2">
    <location>
        <position position="225"/>
    </location>
</feature>